<evidence type="ECO:0000313" key="1">
    <source>
        <dbReference type="EMBL" id="MBP2366841.1"/>
    </source>
</evidence>
<dbReference type="Gene3D" id="3.40.190.10">
    <property type="entry name" value="Periplasmic binding protein-like II"/>
    <property type="match status" value="1"/>
</dbReference>
<organism evidence="1 2">
    <name type="scientific">Pseudonocardia parietis</name>
    <dbReference type="NCBI Taxonomy" id="570936"/>
    <lineage>
        <taxon>Bacteria</taxon>
        <taxon>Bacillati</taxon>
        <taxon>Actinomycetota</taxon>
        <taxon>Actinomycetes</taxon>
        <taxon>Pseudonocardiales</taxon>
        <taxon>Pseudonocardiaceae</taxon>
        <taxon>Pseudonocardia</taxon>
    </lineage>
</organism>
<dbReference type="SUPFAM" id="SSF53850">
    <property type="entry name" value="Periplasmic binding protein-like II"/>
    <property type="match status" value="1"/>
</dbReference>
<protein>
    <submittedName>
        <fullName evidence="1">4,5-dihydroxyphthalate decarboxylase</fullName>
        <ecNumber evidence="1">4.1.1.55</ecNumber>
    </submittedName>
</protein>
<dbReference type="GO" id="GO:0018796">
    <property type="term" value="F:4,5-dihydroxyphthalate decarboxylase activity"/>
    <property type="evidence" value="ECO:0007669"/>
    <property type="project" value="UniProtKB-EC"/>
</dbReference>
<reference evidence="1 2" key="1">
    <citation type="submission" date="2021-03" db="EMBL/GenBank/DDBJ databases">
        <title>Sequencing the genomes of 1000 actinobacteria strains.</title>
        <authorList>
            <person name="Klenk H.-P."/>
        </authorList>
    </citation>
    <scope>NUCLEOTIDE SEQUENCE [LARGE SCALE GENOMIC DNA]</scope>
    <source>
        <strain evidence="1 2">DSM 45256</strain>
    </source>
</reference>
<dbReference type="EC" id="4.1.1.55" evidence="1"/>
<evidence type="ECO:0000313" key="2">
    <source>
        <dbReference type="Proteomes" id="UP001519295"/>
    </source>
</evidence>
<dbReference type="Proteomes" id="UP001519295">
    <property type="component" value="Unassembled WGS sequence"/>
</dbReference>
<comment type="caution">
    <text evidence="1">The sequence shown here is derived from an EMBL/GenBank/DDBJ whole genome shotgun (WGS) entry which is preliminary data.</text>
</comment>
<keyword evidence="2" id="KW-1185">Reference proteome</keyword>
<proteinExistence type="predicted"/>
<gene>
    <name evidence="1" type="ORF">JOF36_002537</name>
</gene>
<keyword evidence="1" id="KW-0456">Lyase</keyword>
<dbReference type="EMBL" id="JAGINU010000001">
    <property type="protein sequence ID" value="MBP2366841.1"/>
    <property type="molecule type" value="Genomic_DNA"/>
</dbReference>
<sequence length="314" mass="32913">MTELHLSTLTRSQGANAALKDGSVAPAHATLDFVEVSPLPRGFRRMVRDLEFDVAEMAVTTYLVARAHGVPFTALPVFLVRGFHHGAIQVAAGSGIRPQDLAGRRVGVNRGYTVTTGVWARGVLDREYGLDLDGITWVCSDAEHVERYRAPSNVVAAGADADLGAMLAAGELAAVIGAGLTGPGVAPLVPDPQAAAVAALHRDGFHPVNHLVVVRDELLADHPGLAEDLFAAFAEAKRRYVADLAAGAVTDPDATDRLNAVVARETGADPLPYGIEPNRAVLERLAELARDQHILAERPDVDGLFAAGTAGLAG</sequence>
<accession>A0ABS4VSD9</accession>
<dbReference type="RefSeq" id="WP_210026935.1">
    <property type="nucleotide sequence ID" value="NZ_JAGINU010000001.1"/>
</dbReference>
<name>A0ABS4VSD9_9PSEU</name>